<feature type="repeat" description="RCC1" evidence="2">
    <location>
        <begin position="286"/>
        <end position="340"/>
    </location>
</feature>
<protein>
    <submittedName>
        <fullName evidence="5">X-linked retinitis pigmentosa GTPase regulator</fullName>
    </submittedName>
</protein>
<dbReference type="EMBL" id="KZ288225">
    <property type="protein sequence ID" value="PBC31940.1"/>
    <property type="molecule type" value="Genomic_DNA"/>
</dbReference>
<keyword evidence="6" id="KW-1185">Reference proteome</keyword>
<evidence type="ECO:0000256" key="2">
    <source>
        <dbReference type="PROSITE-ProRule" id="PRU00235"/>
    </source>
</evidence>
<dbReference type="PROSITE" id="PS50012">
    <property type="entry name" value="RCC1_3"/>
    <property type="match status" value="5"/>
</dbReference>
<evidence type="ECO:0000313" key="6">
    <source>
        <dbReference type="Proteomes" id="UP000242457"/>
    </source>
</evidence>
<feature type="region of interest" description="Disordered" evidence="3">
    <location>
        <begin position="563"/>
        <end position="587"/>
    </location>
</feature>
<feature type="compositionally biased region" description="Polar residues" evidence="3">
    <location>
        <begin position="782"/>
        <end position="807"/>
    </location>
</feature>
<dbReference type="STRING" id="94128.A0A2A3EJS0"/>
<reference evidence="5 6" key="1">
    <citation type="submission" date="2014-07" db="EMBL/GenBank/DDBJ databases">
        <title>Genomic and transcriptomic analysis on Apis cerana provide comprehensive insights into honey bee biology.</title>
        <authorList>
            <person name="Diao Q."/>
            <person name="Sun L."/>
            <person name="Zheng H."/>
            <person name="Zheng H."/>
            <person name="Xu S."/>
            <person name="Wang S."/>
            <person name="Zeng Z."/>
            <person name="Hu F."/>
            <person name="Su S."/>
            <person name="Wu J."/>
        </authorList>
    </citation>
    <scope>NUCLEOTIDE SEQUENCE [LARGE SCALE GENOMIC DNA]</scope>
    <source>
        <tissue evidence="5">Pupae without intestine</tissue>
    </source>
</reference>
<feature type="region of interest" description="Disordered" evidence="3">
    <location>
        <begin position="633"/>
        <end position="731"/>
    </location>
</feature>
<sequence>MGLTDLETIPETGAVFTIGRSRFADNVASHFFIRRDPVISISCGDEHSAVICQSGRLFVFGSNDWGQLGLGHKSHISKPSCVKVLKPEKKKKKKLIIIINHDHQTYENYLRMKFETGIRNDNVPVAEKIFACGSDQEGQLGRGISAIGDSTCTPVLVYDSGPDGSKIVQIVAGSHHSLALTSDGSVFAWGSNLEGQLGLPDISGLVNKPTKVHIPERVKQINTGYYHSIFLTENGLVYVCGESESGKLGIDINFSTQIMPKQMQLPSPVIYVACGGHHTVILTENNNLYCTGSNSSGQLGLGTNVTELHTPKLLPQGVLKNEKINRISCGESHTAILTESGKLYTCGDGRHGKLGLEENENNVHELTFVQRYKELFISNISCGGCHTILIGQRRETNRTQKEMDNSQVEHIQKRNALPPLKVPVNRLQNEIRDERSNEIINDRLNLRKNITESVMSSQETMEMAPQKIEENIKYIETDVTNNVIHSMSNIQISDSPENNTKNLEKSINDISGEKSNEEKIEIISEKSSIDLEESKKLEIENENEESKNDDKKSEIRIDIEKNVNEKYDSESMNSDENKKKKNDETNTSELMTKKIEYDKDINNENKDITDNMQINSEDFKSEAMKLQTESYIGNDSKQEMSPEKQISSISSDFTSPAEAPKLKVENENSYIEISSSMENKDENDKIEKETNMEKDINKKLEMIEENEPGKSERGGKCSMKNTNSGLRVDTEKMIKIDKQNEEKIIEEEKLKIDNNGQDDADVVQSPPPRTGKMGKIFKNKKPQTMENGSRITGTVNQKSKSKTCTIL</sequence>
<feature type="repeat" description="RCC1" evidence="2">
    <location>
        <begin position="341"/>
        <end position="393"/>
    </location>
</feature>
<evidence type="ECO:0000256" key="1">
    <source>
        <dbReference type="ARBA" id="ARBA00022737"/>
    </source>
</evidence>
<dbReference type="Proteomes" id="UP000242457">
    <property type="component" value="Unassembled WGS sequence"/>
</dbReference>
<feature type="region of interest" description="Disordered" evidence="3">
    <location>
        <begin position="748"/>
        <end position="807"/>
    </location>
</feature>
<evidence type="ECO:0000259" key="4">
    <source>
        <dbReference type="Pfam" id="PF25390"/>
    </source>
</evidence>
<evidence type="ECO:0000313" key="5">
    <source>
        <dbReference type="EMBL" id="PBC31940.1"/>
    </source>
</evidence>
<feature type="repeat" description="RCC1" evidence="2">
    <location>
        <begin position="184"/>
        <end position="234"/>
    </location>
</feature>
<feature type="region of interest" description="Disordered" evidence="3">
    <location>
        <begin position="537"/>
        <end position="556"/>
    </location>
</feature>
<evidence type="ECO:0000256" key="3">
    <source>
        <dbReference type="SAM" id="MobiDB-lite"/>
    </source>
</evidence>
<dbReference type="SUPFAM" id="SSF50985">
    <property type="entry name" value="RCC1/BLIP-II"/>
    <property type="match status" value="1"/>
</dbReference>
<feature type="domain" description="RCC1-like" evidence="4">
    <location>
        <begin position="127"/>
        <end position="392"/>
    </location>
</feature>
<keyword evidence="1" id="KW-0677">Repeat</keyword>
<dbReference type="InterPro" id="IPR058923">
    <property type="entry name" value="RCC1-like_dom"/>
</dbReference>
<dbReference type="AlphaFoldDB" id="A0A2A3EJS0"/>
<dbReference type="PANTHER" id="PTHR22872">
    <property type="entry name" value="BTK-BINDING PROTEIN-RELATED"/>
    <property type="match status" value="1"/>
</dbReference>
<dbReference type="Gene3D" id="2.130.10.30">
    <property type="entry name" value="Regulator of chromosome condensation 1/beta-lactamase-inhibitor protein II"/>
    <property type="match status" value="1"/>
</dbReference>
<feature type="repeat" description="RCC1" evidence="2">
    <location>
        <begin position="235"/>
        <end position="285"/>
    </location>
</feature>
<proteinExistence type="predicted"/>
<dbReference type="PRINTS" id="PR00633">
    <property type="entry name" value="RCCNDNSATION"/>
</dbReference>
<dbReference type="Pfam" id="PF25390">
    <property type="entry name" value="WD40_RLD"/>
    <property type="match status" value="1"/>
</dbReference>
<dbReference type="OrthoDB" id="10253607at2759"/>
<accession>A0A2A3EJS0</accession>
<dbReference type="InterPro" id="IPR000408">
    <property type="entry name" value="Reg_chr_condens"/>
</dbReference>
<name>A0A2A3EJS0_APICC</name>
<feature type="compositionally biased region" description="Low complexity" evidence="3">
    <location>
        <begin position="667"/>
        <end position="677"/>
    </location>
</feature>
<organism evidence="5 6">
    <name type="scientific">Apis cerana cerana</name>
    <name type="common">Oriental honeybee</name>
    <dbReference type="NCBI Taxonomy" id="94128"/>
    <lineage>
        <taxon>Eukaryota</taxon>
        <taxon>Metazoa</taxon>
        <taxon>Ecdysozoa</taxon>
        <taxon>Arthropoda</taxon>
        <taxon>Hexapoda</taxon>
        <taxon>Insecta</taxon>
        <taxon>Pterygota</taxon>
        <taxon>Neoptera</taxon>
        <taxon>Endopterygota</taxon>
        <taxon>Hymenoptera</taxon>
        <taxon>Apocrita</taxon>
        <taxon>Aculeata</taxon>
        <taxon>Apoidea</taxon>
        <taxon>Anthophila</taxon>
        <taxon>Apidae</taxon>
        <taxon>Apis</taxon>
    </lineage>
</organism>
<dbReference type="InterPro" id="IPR051625">
    <property type="entry name" value="Signaling_Regulatory_Domain"/>
</dbReference>
<dbReference type="InterPro" id="IPR009091">
    <property type="entry name" value="RCC1/BLIP-II"/>
</dbReference>
<feature type="compositionally biased region" description="Polar residues" evidence="3">
    <location>
        <begin position="644"/>
        <end position="654"/>
    </location>
</feature>
<feature type="compositionally biased region" description="Basic and acidic residues" evidence="3">
    <location>
        <begin position="678"/>
        <end position="715"/>
    </location>
</feature>
<feature type="repeat" description="RCC1" evidence="2">
    <location>
        <begin position="127"/>
        <end position="183"/>
    </location>
</feature>
<dbReference type="Pfam" id="PF13540">
    <property type="entry name" value="RCC1_2"/>
    <property type="match status" value="1"/>
</dbReference>
<gene>
    <name evidence="5" type="ORF">APICC_06679</name>
</gene>
<dbReference type="PANTHER" id="PTHR22872:SF9">
    <property type="entry name" value="X-LINKED RETINITIS PIGMENTOSA GTPASE REGULATOR"/>
    <property type="match status" value="1"/>
</dbReference>
<dbReference type="PROSITE" id="PS00626">
    <property type="entry name" value="RCC1_2"/>
    <property type="match status" value="1"/>
</dbReference>
<feature type="compositionally biased region" description="Basic and acidic residues" evidence="3">
    <location>
        <begin position="563"/>
        <end position="584"/>
    </location>
</feature>